<reference evidence="11" key="1">
    <citation type="submission" date="2007-04" db="EMBL/GenBank/DDBJ databases">
        <title>Annotation of Pediculus humanus corporis strain USDA.</title>
        <authorList>
            <person name="Kirkness E."/>
            <person name="Hannick L."/>
            <person name="Hass B."/>
            <person name="Bruggner R."/>
            <person name="Lawson D."/>
            <person name="Bidwell S."/>
            <person name="Joardar V."/>
            <person name="Caler E."/>
            <person name="Walenz B."/>
            <person name="Inman J."/>
            <person name="Schobel S."/>
            <person name="Galinsky K."/>
            <person name="Amedeo P."/>
            <person name="Strausberg R."/>
        </authorList>
    </citation>
    <scope>NUCLEOTIDE SEQUENCE</scope>
    <source>
        <strain evidence="11">USDA</strain>
    </source>
</reference>
<dbReference type="EMBL" id="AAZO01007503">
    <property type="status" value="NOT_ANNOTATED_CDS"/>
    <property type="molecule type" value="Genomic_DNA"/>
</dbReference>
<dbReference type="Pfam" id="PF12796">
    <property type="entry name" value="Ank_2"/>
    <property type="match status" value="1"/>
</dbReference>
<feature type="repeat" description="ANK" evidence="6">
    <location>
        <begin position="694"/>
        <end position="726"/>
    </location>
</feature>
<dbReference type="Pfam" id="PF01412">
    <property type="entry name" value="ArfGap"/>
    <property type="match status" value="1"/>
</dbReference>
<evidence type="ECO:0000256" key="2">
    <source>
        <dbReference type="ARBA" id="ARBA00022737"/>
    </source>
</evidence>
<proteinExistence type="predicted"/>
<evidence type="ECO:0000313" key="13">
    <source>
        <dbReference type="Proteomes" id="UP000009046"/>
    </source>
</evidence>
<dbReference type="GeneID" id="8239771"/>
<dbReference type="VEuPathDB" id="VectorBase:PHUM613940"/>
<feature type="region of interest" description="Disordered" evidence="8">
    <location>
        <begin position="367"/>
        <end position="395"/>
    </location>
</feature>
<dbReference type="Gene3D" id="2.30.29.30">
    <property type="entry name" value="Pleckstrin-homology domain (PH domain)/Phosphotyrosine-binding domain (PTB)"/>
    <property type="match status" value="1"/>
</dbReference>
<dbReference type="InterPro" id="IPR036770">
    <property type="entry name" value="Ankyrin_rpt-contain_sf"/>
</dbReference>
<dbReference type="InterPro" id="IPR038508">
    <property type="entry name" value="ArfGAP_dom_sf"/>
</dbReference>
<dbReference type="OrthoDB" id="10070851at2759"/>
<dbReference type="HOGENOM" id="CLU_012513_0_0_1"/>
<dbReference type="Proteomes" id="UP000009046">
    <property type="component" value="Unassembled WGS sequence"/>
</dbReference>
<dbReference type="GO" id="GO:0005737">
    <property type="term" value="C:cytoplasm"/>
    <property type="evidence" value="ECO:0007669"/>
    <property type="project" value="InterPro"/>
</dbReference>
<dbReference type="SMART" id="SM00105">
    <property type="entry name" value="ArfGap"/>
    <property type="match status" value="1"/>
</dbReference>
<dbReference type="Pfam" id="PF16746">
    <property type="entry name" value="BAR_3"/>
    <property type="match status" value="1"/>
</dbReference>
<dbReference type="PROSITE" id="PS50297">
    <property type="entry name" value="ANK_REP_REGION"/>
    <property type="match status" value="1"/>
</dbReference>
<dbReference type="AlphaFoldDB" id="E0W416"/>
<dbReference type="InterPro" id="IPR001164">
    <property type="entry name" value="ArfGAP_dom"/>
</dbReference>
<dbReference type="Pfam" id="PF00169">
    <property type="entry name" value="PH"/>
    <property type="match status" value="1"/>
</dbReference>
<accession>E0W416</accession>
<dbReference type="OMA" id="GSVMSCE"/>
<evidence type="ECO:0000256" key="6">
    <source>
        <dbReference type="PROSITE-ProRule" id="PRU00023"/>
    </source>
</evidence>
<dbReference type="PROSITE" id="PS50003">
    <property type="entry name" value="PH_DOMAIN"/>
    <property type="match status" value="1"/>
</dbReference>
<dbReference type="Gene3D" id="1.25.40.20">
    <property type="entry name" value="Ankyrin repeat-containing domain"/>
    <property type="match status" value="1"/>
</dbReference>
<dbReference type="GO" id="GO:0008270">
    <property type="term" value="F:zinc ion binding"/>
    <property type="evidence" value="ECO:0007669"/>
    <property type="project" value="UniProtKB-KW"/>
</dbReference>
<evidence type="ECO:0000256" key="7">
    <source>
        <dbReference type="PROSITE-ProRule" id="PRU00288"/>
    </source>
</evidence>
<dbReference type="eggNOG" id="KOG0521">
    <property type="taxonomic scope" value="Eukaryota"/>
</dbReference>
<evidence type="ECO:0000313" key="12">
    <source>
        <dbReference type="EnsemblMetazoa" id="PHUM613940-PA"/>
    </source>
</evidence>
<reference evidence="11" key="2">
    <citation type="submission" date="2007-04" db="EMBL/GenBank/DDBJ databases">
        <title>The genome of the human body louse.</title>
        <authorList>
            <consortium name="The Human Body Louse Genome Consortium"/>
            <person name="Kirkness E."/>
            <person name="Walenz B."/>
            <person name="Hass B."/>
            <person name="Bruggner R."/>
            <person name="Strausberg R."/>
        </authorList>
    </citation>
    <scope>NUCLEOTIDE SEQUENCE</scope>
    <source>
        <strain evidence="11">USDA</strain>
    </source>
</reference>
<evidence type="ECO:0000256" key="8">
    <source>
        <dbReference type="SAM" id="MobiDB-lite"/>
    </source>
</evidence>
<name>E0W416_PEDHC</name>
<dbReference type="Gene3D" id="1.10.220.150">
    <property type="entry name" value="Arf GTPase activating protein"/>
    <property type="match status" value="1"/>
</dbReference>
<feature type="region of interest" description="Disordered" evidence="8">
    <location>
        <begin position="628"/>
        <end position="648"/>
    </location>
</feature>
<feature type="repeat" description="ANK" evidence="6">
    <location>
        <begin position="727"/>
        <end position="759"/>
    </location>
</feature>
<dbReference type="STRING" id="121224.E0W416"/>
<evidence type="ECO:0000313" key="11">
    <source>
        <dbReference type="EMBL" id="EEB20372.1"/>
    </source>
</evidence>
<dbReference type="InterPro" id="IPR037278">
    <property type="entry name" value="ARFGAP/RecO"/>
</dbReference>
<dbReference type="InterPro" id="IPR011993">
    <property type="entry name" value="PH-like_dom_sf"/>
</dbReference>
<dbReference type="PANTHER" id="PTHR23180">
    <property type="entry name" value="CENTAURIN/ARF"/>
    <property type="match status" value="1"/>
</dbReference>
<dbReference type="CDD" id="cd07603">
    <property type="entry name" value="BAR_ACAPs"/>
    <property type="match status" value="1"/>
</dbReference>
<dbReference type="InterPro" id="IPR002110">
    <property type="entry name" value="Ankyrin_rpt"/>
</dbReference>
<organism>
    <name type="scientific">Pediculus humanus subsp. corporis</name>
    <name type="common">Body louse</name>
    <dbReference type="NCBI Taxonomy" id="121224"/>
    <lineage>
        <taxon>Eukaryota</taxon>
        <taxon>Metazoa</taxon>
        <taxon>Ecdysozoa</taxon>
        <taxon>Arthropoda</taxon>
        <taxon>Hexapoda</taxon>
        <taxon>Insecta</taxon>
        <taxon>Pterygota</taxon>
        <taxon>Neoptera</taxon>
        <taxon>Paraneoptera</taxon>
        <taxon>Psocodea</taxon>
        <taxon>Troctomorpha</taxon>
        <taxon>Phthiraptera</taxon>
        <taxon>Anoplura</taxon>
        <taxon>Pediculidae</taxon>
        <taxon>Pediculus</taxon>
    </lineage>
</organism>
<dbReference type="EMBL" id="DS235886">
    <property type="protein sequence ID" value="EEB20372.1"/>
    <property type="molecule type" value="Genomic_DNA"/>
</dbReference>
<dbReference type="PROSITE" id="PS50088">
    <property type="entry name" value="ANK_REPEAT"/>
    <property type="match status" value="2"/>
</dbReference>
<dbReference type="PROSITE" id="PS50115">
    <property type="entry name" value="ARFGAP"/>
    <property type="match status" value="1"/>
</dbReference>
<dbReference type="SUPFAM" id="SSF57863">
    <property type="entry name" value="ArfGap/RecO-like zinc finger"/>
    <property type="match status" value="1"/>
</dbReference>
<feature type="domain" description="Arf-GAP" evidence="10">
    <location>
        <begin position="398"/>
        <end position="519"/>
    </location>
</feature>
<dbReference type="PRINTS" id="PR00405">
    <property type="entry name" value="REVINTRACTNG"/>
</dbReference>
<dbReference type="InterPro" id="IPR001849">
    <property type="entry name" value="PH_domain"/>
</dbReference>
<evidence type="ECO:0000256" key="4">
    <source>
        <dbReference type="ARBA" id="ARBA00022833"/>
    </source>
</evidence>
<dbReference type="SMART" id="SM00248">
    <property type="entry name" value="ANK"/>
    <property type="match status" value="2"/>
</dbReference>
<keyword evidence="3 7" id="KW-0863">Zinc-finger</keyword>
<dbReference type="PANTHER" id="PTHR23180:SF399">
    <property type="entry name" value="BLOWN FUSE, ISOFORM A-RELATED"/>
    <property type="match status" value="1"/>
</dbReference>
<dbReference type="CDD" id="cd13250">
    <property type="entry name" value="PH_ACAP"/>
    <property type="match status" value="1"/>
</dbReference>
<keyword evidence="13" id="KW-1185">Reference proteome</keyword>
<feature type="compositionally biased region" description="Basic and acidic residues" evidence="8">
    <location>
        <begin position="385"/>
        <end position="395"/>
    </location>
</feature>
<dbReference type="FunFam" id="1.10.220.150:FF:000007">
    <property type="entry name" value="Arf-GAP with coiled-coil, ANK repeat and PH domain-containing protein 2"/>
    <property type="match status" value="1"/>
</dbReference>
<evidence type="ECO:0000256" key="5">
    <source>
        <dbReference type="ARBA" id="ARBA00023043"/>
    </source>
</evidence>
<evidence type="ECO:0000259" key="10">
    <source>
        <dbReference type="PROSITE" id="PS50115"/>
    </source>
</evidence>
<dbReference type="FunFam" id="1.20.1270.60:FF:000025">
    <property type="entry name" value="arf-GAP with coiled-coil, ANK repeat and PH domain-containing protein 2"/>
    <property type="match status" value="1"/>
</dbReference>
<evidence type="ECO:0000259" key="9">
    <source>
        <dbReference type="PROSITE" id="PS50003"/>
    </source>
</evidence>
<dbReference type="KEGG" id="phu:Phum_PHUM613940"/>
<dbReference type="CTD" id="8239771"/>
<keyword evidence="5 6" id="KW-0040">ANK repeat</keyword>
<keyword evidence="4" id="KW-0862">Zinc</keyword>
<feature type="domain" description="PH" evidence="9">
    <location>
        <begin position="260"/>
        <end position="356"/>
    </location>
</feature>
<gene>
    <name evidence="12" type="primary">8239771</name>
    <name evidence="11" type="ORF">Phum_PHUM613940</name>
</gene>
<dbReference type="InterPro" id="IPR027267">
    <property type="entry name" value="AH/BAR_dom_sf"/>
</dbReference>
<dbReference type="SMART" id="SM00233">
    <property type="entry name" value="PH"/>
    <property type="match status" value="1"/>
</dbReference>
<dbReference type="SUPFAM" id="SSF48403">
    <property type="entry name" value="Ankyrin repeat"/>
    <property type="match status" value="1"/>
</dbReference>
<dbReference type="EnsemblMetazoa" id="PHUM613940-RA">
    <property type="protein sequence ID" value="PHUM613940-PA"/>
    <property type="gene ID" value="PHUM613940"/>
</dbReference>
<dbReference type="FunCoup" id="E0W416">
    <property type="interactions" value="760"/>
</dbReference>
<evidence type="ECO:0000256" key="3">
    <source>
        <dbReference type="ARBA" id="ARBA00022771"/>
    </source>
</evidence>
<dbReference type="InterPro" id="IPR004148">
    <property type="entry name" value="BAR_dom"/>
</dbReference>
<dbReference type="CDD" id="cd08835">
    <property type="entry name" value="ArfGap_ACAP"/>
    <property type="match status" value="1"/>
</dbReference>
<feature type="compositionally biased region" description="Acidic residues" evidence="8">
    <location>
        <begin position="367"/>
        <end position="378"/>
    </location>
</feature>
<dbReference type="InterPro" id="IPR045258">
    <property type="entry name" value="ACAP1/2/3-like"/>
</dbReference>
<dbReference type="GO" id="GO:0005096">
    <property type="term" value="F:GTPase activator activity"/>
    <property type="evidence" value="ECO:0007669"/>
    <property type="project" value="InterPro"/>
</dbReference>
<dbReference type="SUPFAM" id="SSF50729">
    <property type="entry name" value="PH domain-like"/>
    <property type="match status" value="1"/>
</dbReference>
<dbReference type="InParanoid" id="E0W416"/>
<dbReference type="FunFam" id="2.30.29.30:FF:000026">
    <property type="entry name" value="Arf-GAP with coiled-coil, ANK repeat and PH domain-containing protein 2"/>
    <property type="match status" value="1"/>
</dbReference>
<evidence type="ECO:0000256" key="1">
    <source>
        <dbReference type="ARBA" id="ARBA00022723"/>
    </source>
</evidence>
<reference evidence="12" key="3">
    <citation type="submission" date="2020-05" db="UniProtKB">
        <authorList>
            <consortium name="EnsemblMetazoa"/>
        </authorList>
    </citation>
    <scope>IDENTIFICATION</scope>
    <source>
        <strain evidence="12">USDA</strain>
    </source>
</reference>
<protein>
    <submittedName>
        <fullName evidence="11 12">Centaurin-beta, putative</fullName>
    </submittedName>
</protein>
<keyword evidence="1" id="KW-0479">Metal-binding</keyword>
<dbReference type="SUPFAM" id="SSF103657">
    <property type="entry name" value="BAR/IMD domain-like"/>
    <property type="match status" value="1"/>
</dbReference>
<dbReference type="RefSeq" id="XP_002433110.1">
    <property type="nucleotide sequence ID" value="XM_002433065.1"/>
</dbReference>
<sequence length="827" mass="93643">MKPIIEFQECLRDSPKFRAVLEAEEANIDLLEQRLDKVLKACGLMLEMGKTYVIHQNLFTNSLWDLSSYFKEDVEIVSYLNKLIHSLQEMNKFQTILLDQANRIITRNLTSFIKNDIKKVKESHAEFEKISSLFDSALSRNSQATKSKPNEMEEAQNLLSATRSCFRHTTLDHVYTVSVIQTKKRHEILGTLLSYMQACSTFFHQGSDLCEDLELFFKKLGDDLNKMSSETTKLEKEMENRHSYVNNCDIDVTENLSGKSPVMEGYLFKRTSNAFKTWHRRWFVLQDNQLVYRKRSGEEAVTVMEEDLRLCTVKPAVDCERRFCFEVLSPSKCHMLQADSNEMYTAWINALQKGIGAAIQSLRMDTDSNELGETDGDDTSTSSHSRSESEGSEKLKRPRIWEQLLKIPGNDFCCDCGNSSPRWASINLGITLCIDCSGVHRSLGVHYSKVRSLTLDAWEPEILKVMAELGNVIVNKVYEANVPEDFVRATPNCSGNVRDSWIRAKYIEKKFVKKISVMPESLNIVDLRSSRNTVPVRKWSVRKLRRRPRSSDGKGSRKQKLTSNLFSVDEINDKSCVNDNINKSLSDLTSSDKENSCCQNTDLSRSCDDLAKSSDLLLFGEDLNKHPVGGSIELPSDQDSTGGEDENEITGEEDIANFHPNLLLYKAAAAHNLPVMCEALALGADKHWTNSEDFNRSSLHQAINSGSVMACEYLLLNGAMMNVQDVEGNTPLHLATELGHTAQVCLLLKHRADQHIKNLKEVEPLSIAVENANADIVTLLRLGLLNEEMRDSELGSPDDMFNDVVRDFSQLAYLHPERLVRKNDESK</sequence>
<dbReference type="Gene3D" id="1.20.1270.60">
    <property type="entry name" value="Arfaptin homology (AH) domain/BAR domain"/>
    <property type="match status" value="1"/>
</dbReference>
<keyword evidence="2" id="KW-0677">Repeat</keyword>